<gene>
    <name evidence="1" type="ORF">DORFOR_01858</name>
</gene>
<organism evidence="1 2">
    <name type="scientific">Dorea formicigenerans ATCC 27755</name>
    <dbReference type="NCBI Taxonomy" id="411461"/>
    <lineage>
        <taxon>Bacteria</taxon>
        <taxon>Bacillati</taxon>
        <taxon>Bacillota</taxon>
        <taxon>Clostridia</taxon>
        <taxon>Lachnospirales</taxon>
        <taxon>Lachnospiraceae</taxon>
        <taxon>Dorea</taxon>
    </lineage>
</organism>
<dbReference type="PaxDb" id="411461-DORFOR_01858"/>
<reference evidence="1 2" key="2">
    <citation type="submission" date="2007-10" db="EMBL/GenBank/DDBJ databases">
        <authorList>
            <person name="Fulton L."/>
            <person name="Clifton S."/>
            <person name="Fulton B."/>
            <person name="Xu J."/>
            <person name="Minx P."/>
            <person name="Pepin K.H."/>
            <person name="Johnson M."/>
            <person name="Thiruvilangam P."/>
            <person name="Bhonagiri V."/>
            <person name="Nash W.E."/>
            <person name="Wang C."/>
            <person name="Mardis E.R."/>
            <person name="Wilson R.K."/>
        </authorList>
    </citation>
    <scope>NUCLEOTIDE SEQUENCE [LARGE SCALE GENOMIC DNA]</scope>
    <source>
        <strain evidence="1 2">ATCC 27755</strain>
    </source>
</reference>
<accession>B0G674</accession>
<proteinExistence type="predicted"/>
<dbReference type="AlphaFoldDB" id="B0G674"/>
<dbReference type="EMBL" id="AAXA02000014">
    <property type="protein sequence ID" value="EDR46635.1"/>
    <property type="molecule type" value="Genomic_DNA"/>
</dbReference>
<comment type="caution">
    <text evidence="1">The sequence shown here is derived from an EMBL/GenBank/DDBJ whole genome shotgun (WGS) entry which is preliminary data.</text>
</comment>
<sequence length="61" mass="7441">MLYAIQVRKNLVEAESLFIKCEKILENLKENFRKMWKYIENARKLLVKVTDVHYNKTSVFY</sequence>
<evidence type="ECO:0000313" key="1">
    <source>
        <dbReference type="EMBL" id="EDR46635.1"/>
    </source>
</evidence>
<reference evidence="1 2" key="1">
    <citation type="submission" date="2007-10" db="EMBL/GenBank/DDBJ databases">
        <title>Draft genome sequence of Dorea formicigenerans(ATCC 27755).</title>
        <authorList>
            <person name="Sudarsanam P."/>
            <person name="Ley R."/>
            <person name="Guruge J."/>
            <person name="Turnbaugh P.J."/>
            <person name="Mahowald M."/>
            <person name="Liep D."/>
            <person name="Gordon J."/>
        </authorList>
    </citation>
    <scope>NUCLEOTIDE SEQUENCE [LARGE SCALE GENOMIC DNA]</scope>
    <source>
        <strain evidence="1 2">ATCC 27755</strain>
    </source>
</reference>
<name>B0G674_9FIRM</name>
<dbReference type="STRING" id="411461.DORFOR_01858"/>
<dbReference type="Proteomes" id="UP000005359">
    <property type="component" value="Unassembled WGS sequence"/>
</dbReference>
<protein>
    <submittedName>
        <fullName evidence="1">Uncharacterized protein</fullName>
    </submittedName>
</protein>
<evidence type="ECO:0000313" key="2">
    <source>
        <dbReference type="Proteomes" id="UP000005359"/>
    </source>
</evidence>